<name>A0A366H649_9BACT</name>
<dbReference type="EMBL" id="QNRR01000015">
    <property type="protein sequence ID" value="RBP36941.1"/>
    <property type="molecule type" value="Genomic_DNA"/>
</dbReference>
<evidence type="ECO:0000313" key="3">
    <source>
        <dbReference type="Proteomes" id="UP000253426"/>
    </source>
</evidence>
<dbReference type="Proteomes" id="UP000253426">
    <property type="component" value="Unassembled WGS sequence"/>
</dbReference>
<accession>A0A366H649</accession>
<organism evidence="2 3">
    <name type="scientific">Roseimicrobium gellanilyticum</name>
    <dbReference type="NCBI Taxonomy" id="748857"/>
    <lineage>
        <taxon>Bacteria</taxon>
        <taxon>Pseudomonadati</taxon>
        <taxon>Verrucomicrobiota</taxon>
        <taxon>Verrucomicrobiia</taxon>
        <taxon>Verrucomicrobiales</taxon>
        <taxon>Verrucomicrobiaceae</taxon>
        <taxon>Roseimicrobium</taxon>
    </lineage>
</organism>
<evidence type="ECO:0000313" key="2">
    <source>
        <dbReference type="EMBL" id="RBP36941.1"/>
    </source>
</evidence>
<feature type="region of interest" description="Disordered" evidence="1">
    <location>
        <begin position="1"/>
        <end position="25"/>
    </location>
</feature>
<protein>
    <submittedName>
        <fullName evidence="2">Uncharacterized protein</fullName>
    </submittedName>
</protein>
<evidence type="ECO:0000256" key="1">
    <source>
        <dbReference type="SAM" id="MobiDB-lite"/>
    </source>
</evidence>
<keyword evidence="3" id="KW-1185">Reference proteome</keyword>
<gene>
    <name evidence="2" type="ORF">DES53_11582</name>
</gene>
<reference evidence="2 3" key="1">
    <citation type="submission" date="2018-06" db="EMBL/GenBank/DDBJ databases">
        <title>Genomic Encyclopedia of Type Strains, Phase IV (KMG-IV): sequencing the most valuable type-strain genomes for metagenomic binning, comparative biology and taxonomic classification.</title>
        <authorList>
            <person name="Goeker M."/>
        </authorList>
    </citation>
    <scope>NUCLEOTIDE SEQUENCE [LARGE SCALE GENOMIC DNA]</scope>
    <source>
        <strain evidence="2 3">DSM 25532</strain>
    </source>
</reference>
<dbReference type="AlphaFoldDB" id="A0A366H649"/>
<comment type="caution">
    <text evidence="2">The sequence shown here is derived from an EMBL/GenBank/DDBJ whole genome shotgun (WGS) entry which is preliminary data.</text>
</comment>
<sequence>MKEGEVVGRVGKAMTHDFEEENEYEHERRVHQGAFALFTEPCAALSSTGAVAR</sequence>
<proteinExistence type="predicted"/>